<evidence type="ECO:0000259" key="5">
    <source>
        <dbReference type="Pfam" id="PF17863"/>
    </source>
</evidence>
<dbReference type="Pfam" id="PF17863">
    <property type="entry name" value="AAA_lid_2"/>
    <property type="match status" value="1"/>
</dbReference>
<dbReference type="PANTHER" id="PTHR42759:SF1">
    <property type="entry name" value="MAGNESIUM-CHELATASE SUBUNIT CHLD"/>
    <property type="match status" value="1"/>
</dbReference>
<dbReference type="PIRSF" id="PIRSF002849">
    <property type="entry name" value="AAA_ATPase_chaperone_MoxR_prd"/>
    <property type="match status" value="1"/>
</dbReference>
<comment type="caution">
    <text evidence="6">The sequence shown here is derived from an EMBL/GenBank/DDBJ whole genome shotgun (WGS) entry which is preliminary data.</text>
</comment>
<comment type="similarity">
    <text evidence="3">Belongs to the MoxR family.</text>
</comment>
<evidence type="ECO:0000259" key="4">
    <source>
        <dbReference type="Pfam" id="PF07726"/>
    </source>
</evidence>
<dbReference type="RefSeq" id="WP_110022568.1">
    <property type="nucleotide sequence ID" value="NZ_PDNZ01000002.1"/>
</dbReference>
<dbReference type="FunFam" id="3.40.50.300:FF:000640">
    <property type="entry name" value="MoxR family ATPase"/>
    <property type="match status" value="1"/>
</dbReference>
<name>A0A317T814_9CHLB</name>
<reference evidence="7" key="1">
    <citation type="submission" date="2017-10" db="EMBL/GenBank/DDBJ databases">
        <authorList>
            <person name="Gaisin V.A."/>
            <person name="Rysina M.S."/>
            <person name="Grouzdev D.S."/>
        </authorList>
    </citation>
    <scope>NUCLEOTIDE SEQUENCE [LARGE SCALE GENOMIC DNA]</scope>
    <source>
        <strain evidence="7">V1</strain>
    </source>
</reference>
<dbReference type="GO" id="GO:0005524">
    <property type="term" value="F:ATP binding"/>
    <property type="evidence" value="ECO:0007669"/>
    <property type="project" value="UniProtKB-KW"/>
</dbReference>
<dbReference type="InterPro" id="IPR027417">
    <property type="entry name" value="P-loop_NTPase"/>
</dbReference>
<dbReference type="GO" id="GO:0016887">
    <property type="term" value="F:ATP hydrolysis activity"/>
    <property type="evidence" value="ECO:0007669"/>
    <property type="project" value="InterPro"/>
</dbReference>
<evidence type="ECO:0000256" key="1">
    <source>
        <dbReference type="ARBA" id="ARBA00022741"/>
    </source>
</evidence>
<dbReference type="InterPro" id="IPR011703">
    <property type="entry name" value="ATPase_AAA-3"/>
</dbReference>
<protein>
    <submittedName>
        <fullName evidence="6">ATPase</fullName>
    </submittedName>
</protein>
<feature type="domain" description="ChlI/MoxR AAA lid" evidence="5">
    <location>
        <begin position="257"/>
        <end position="324"/>
    </location>
</feature>
<sequence length="332" mass="37418">MKQDAELQELAGQITEASAFLNRAAELLAERVVGQNKVLERVFIALLANGHVLLEGVPGLAKTLIVRTFASAMNLAYRRIQFTPDMLPADLVGTMVYNPKEMVFYPRKGPVFANIILADEINRSPAKVQSALLESMQERQVTIGDQSFMLPEPFMVLATQNPVEHEGTYLLPEAQLDRFMMKVLVEYPSYDEELEIMQRSAKTALLPDVSPVVDRYEIQKARTLIDLIYVDVRVQRYIVDLVTASRDPVAAGLQSLEEMIEYGASPRASIFLLLAAKAHAFLRQRAYITPEDVKEVAFDVLRHRIRPTYEAEADNVHPEDCIRQILAHVKVP</sequence>
<dbReference type="PANTHER" id="PTHR42759">
    <property type="entry name" value="MOXR FAMILY PROTEIN"/>
    <property type="match status" value="1"/>
</dbReference>
<feature type="domain" description="ATPase AAA-3" evidence="4">
    <location>
        <begin position="51"/>
        <end position="181"/>
    </location>
</feature>
<dbReference type="Proteomes" id="UP000246278">
    <property type="component" value="Unassembled WGS sequence"/>
</dbReference>
<dbReference type="Gene3D" id="1.10.8.80">
    <property type="entry name" value="Magnesium chelatase subunit I, C-Terminal domain"/>
    <property type="match status" value="1"/>
</dbReference>
<evidence type="ECO:0000256" key="2">
    <source>
        <dbReference type="ARBA" id="ARBA00022840"/>
    </source>
</evidence>
<evidence type="ECO:0000256" key="3">
    <source>
        <dbReference type="ARBA" id="ARBA00061607"/>
    </source>
</evidence>
<dbReference type="EMBL" id="PDNZ01000002">
    <property type="protein sequence ID" value="PWW82853.1"/>
    <property type="molecule type" value="Genomic_DNA"/>
</dbReference>
<evidence type="ECO:0000313" key="7">
    <source>
        <dbReference type="Proteomes" id="UP000246278"/>
    </source>
</evidence>
<dbReference type="Gene3D" id="3.40.50.300">
    <property type="entry name" value="P-loop containing nucleotide triphosphate hydrolases"/>
    <property type="match status" value="1"/>
</dbReference>
<dbReference type="AlphaFoldDB" id="A0A317T814"/>
<dbReference type="Pfam" id="PF07726">
    <property type="entry name" value="AAA_3"/>
    <property type="match status" value="1"/>
</dbReference>
<organism evidence="6 7">
    <name type="scientific">Prosthecochloris marina</name>
    <dbReference type="NCBI Taxonomy" id="2017681"/>
    <lineage>
        <taxon>Bacteria</taxon>
        <taxon>Pseudomonadati</taxon>
        <taxon>Chlorobiota</taxon>
        <taxon>Chlorobiia</taxon>
        <taxon>Chlorobiales</taxon>
        <taxon>Chlorobiaceae</taxon>
        <taxon>Prosthecochloris</taxon>
    </lineage>
</organism>
<keyword evidence="1" id="KW-0547">Nucleotide-binding</keyword>
<keyword evidence="2" id="KW-0067">ATP-binding</keyword>
<evidence type="ECO:0000313" key="6">
    <source>
        <dbReference type="EMBL" id="PWW82853.1"/>
    </source>
</evidence>
<keyword evidence="7" id="KW-1185">Reference proteome</keyword>
<dbReference type="InterPro" id="IPR050764">
    <property type="entry name" value="CbbQ/NirQ/NorQ/GpvN"/>
</dbReference>
<dbReference type="SUPFAM" id="SSF52540">
    <property type="entry name" value="P-loop containing nucleoside triphosphate hydrolases"/>
    <property type="match status" value="1"/>
</dbReference>
<dbReference type="OrthoDB" id="9808397at2"/>
<dbReference type="InterPro" id="IPR041628">
    <property type="entry name" value="ChlI/MoxR_AAA_lid"/>
</dbReference>
<proteinExistence type="inferred from homology"/>
<accession>A0A317T814</accession>
<gene>
    <name evidence="6" type="ORF">CR164_03700</name>
</gene>